<dbReference type="PANTHER" id="PTHR11358">
    <property type="entry name" value="ARGINASE/AGMATINASE"/>
    <property type="match status" value="1"/>
</dbReference>
<comment type="caution">
    <text evidence="7">The sequence shown here is derived from an EMBL/GenBank/DDBJ whole genome shotgun (WGS) entry which is preliminary data.</text>
</comment>
<protein>
    <submittedName>
        <fullName evidence="7">Formimidoylglutamase</fullName>
    </submittedName>
</protein>
<feature type="binding site" evidence="5">
    <location>
        <position position="164"/>
    </location>
    <ligand>
        <name>Mn(2+)</name>
        <dbReference type="ChEBI" id="CHEBI:29035"/>
        <label>1</label>
    </ligand>
</feature>
<evidence type="ECO:0000256" key="6">
    <source>
        <dbReference type="PROSITE-ProRule" id="PRU00742"/>
    </source>
</evidence>
<reference evidence="7 8" key="1">
    <citation type="submission" date="2018-02" db="EMBL/GenBank/DDBJ databases">
        <title>Jeotgalibacillus proteolyticum sp. nov. a protease producing bacterium isolated from ocean sediments of Laizhou Bay.</title>
        <authorList>
            <person name="Li Y."/>
        </authorList>
    </citation>
    <scope>NUCLEOTIDE SEQUENCE [LARGE SCALE GENOMIC DNA]</scope>
    <source>
        <strain evidence="7 8">22-7</strain>
    </source>
</reference>
<feature type="binding site" evidence="5">
    <location>
        <position position="137"/>
    </location>
    <ligand>
        <name>Mn(2+)</name>
        <dbReference type="ChEBI" id="CHEBI:29035"/>
        <label>1</label>
    </ligand>
</feature>
<organism evidence="7 8">
    <name type="scientific">Jeotgalibacillus proteolyticus</name>
    <dbReference type="NCBI Taxonomy" id="2082395"/>
    <lineage>
        <taxon>Bacteria</taxon>
        <taxon>Bacillati</taxon>
        <taxon>Bacillota</taxon>
        <taxon>Bacilli</taxon>
        <taxon>Bacillales</taxon>
        <taxon>Caryophanaceae</taxon>
        <taxon>Jeotgalibacillus</taxon>
    </lineage>
</organism>
<gene>
    <name evidence="7" type="ORF">C4B60_15095</name>
</gene>
<dbReference type="Proteomes" id="UP000239047">
    <property type="component" value="Unassembled WGS sequence"/>
</dbReference>
<dbReference type="GO" id="GO:0008783">
    <property type="term" value="F:agmatinase activity"/>
    <property type="evidence" value="ECO:0007669"/>
    <property type="project" value="TreeGrafter"/>
</dbReference>
<dbReference type="PANTHER" id="PTHR11358:SF35">
    <property type="entry name" value="FORMIMIDOYLGLUTAMASE"/>
    <property type="match status" value="1"/>
</dbReference>
<keyword evidence="8" id="KW-1185">Reference proteome</keyword>
<feature type="binding site" evidence="5">
    <location>
        <position position="166"/>
    </location>
    <ligand>
        <name>Mn(2+)</name>
        <dbReference type="ChEBI" id="CHEBI:29035"/>
        <label>1</label>
    </ligand>
</feature>
<dbReference type="EMBL" id="PREZ01000005">
    <property type="protein sequence ID" value="PPA69855.1"/>
    <property type="molecule type" value="Genomic_DNA"/>
</dbReference>
<evidence type="ECO:0000256" key="5">
    <source>
        <dbReference type="PIRSR" id="PIRSR036979-1"/>
    </source>
</evidence>
<evidence type="ECO:0000313" key="8">
    <source>
        <dbReference type="Proteomes" id="UP000239047"/>
    </source>
</evidence>
<keyword evidence="4 5" id="KW-0464">Manganese</keyword>
<comment type="similarity">
    <text evidence="6">Belongs to the arginase family.</text>
</comment>
<dbReference type="Gene3D" id="3.40.800.10">
    <property type="entry name" value="Ureohydrolase domain"/>
    <property type="match status" value="1"/>
</dbReference>
<dbReference type="SUPFAM" id="SSF52768">
    <property type="entry name" value="Arginase/deacetylase"/>
    <property type="match status" value="1"/>
</dbReference>
<dbReference type="GO" id="GO:0006547">
    <property type="term" value="P:L-histidine metabolic process"/>
    <property type="evidence" value="ECO:0007669"/>
    <property type="project" value="UniProtKB-KW"/>
</dbReference>
<name>A0A2S5GAA7_9BACL</name>
<keyword evidence="2" id="KW-0378">Hydrolase</keyword>
<dbReference type="PROSITE" id="PS51409">
    <property type="entry name" value="ARGINASE_2"/>
    <property type="match status" value="1"/>
</dbReference>
<dbReference type="Pfam" id="PF00491">
    <property type="entry name" value="Arginase"/>
    <property type="match status" value="1"/>
</dbReference>
<dbReference type="GO" id="GO:0033389">
    <property type="term" value="P:putrescine biosynthetic process from arginine, via agmatine"/>
    <property type="evidence" value="ECO:0007669"/>
    <property type="project" value="TreeGrafter"/>
</dbReference>
<proteinExistence type="inferred from homology"/>
<dbReference type="PIRSF" id="PIRSF036979">
    <property type="entry name" value="Arginase"/>
    <property type="match status" value="1"/>
</dbReference>
<dbReference type="OrthoDB" id="9788689at2"/>
<sequence>MNSHRSDLLKAFIQQPEWSWTKEAQHEGRVHHWIENVNEWDGKKADAVLLGMPLSRSSISVSGASEYPDAFRKSWRGFSTFNLDEGVDLSSLSVLDLGNVMMHGTDILESHRRIQAATVEAAKRFNDSVTIGIGGDHSVTACAVRGLKEVYPDETIGILQLDTHLDLRDTSPNGPSNGTPIRQLIDGGAVKGEHVFNIGLHGYFNAPALISYAKEHRVNMITLKQARQKGITETVQAALAQLKQTTDRLYVTVDMDVLDIGFAPGVPASTPGGMTTQELFDALLVIGKDESLKHIDFVCLDPVKDTVGLPTVKAGVYSFLQVLTGMALAKRERGE</sequence>
<evidence type="ECO:0000256" key="4">
    <source>
        <dbReference type="ARBA" id="ARBA00023211"/>
    </source>
</evidence>
<dbReference type="RefSeq" id="WP_104058848.1">
    <property type="nucleotide sequence ID" value="NZ_PREZ01000005.1"/>
</dbReference>
<dbReference type="CDD" id="cd09990">
    <property type="entry name" value="Agmatinase-like"/>
    <property type="match status" value="1"/>
</dbReference>
<feature type="binding site" evidence="5">
    <location>
        <position position="254"/>
    </location>
    <ligand>
        <name>Mn(2+)</name>
        <dbReference type="ChEBI" id="CHEBI:29035"/>
        <label>1</label>
    </ligand>
</feature>
<dbReference type="GO" id="GO:0046872">
    <property type="term" value="F:metal ion binding"/>
    <property type="evidence" value="ECO:0007669"/>
    <property type="project" value="UniProtKB-KW"/>
</dbReference>
<evidence type="ECO:0000313" key="7">
    <source>
        <dbReference type="EMBL" id="PPA69855.1"/>
    </source>
</evidence>
<dbReference type="InterPro" id="IPR006035">
    <property type="entry name" value="Ureohydrolase"/>
</dbReference>
<dbReference type="InterPro" id="IPR023696">
    <property type="entry name" value="Ureohydrolase_dom_sf"/>
</dbReference>
<dbReference type="PRINTS" id="PR00116">
    <property type="entry name" value="ARGINASE"/>
</dbReference>
<keyword evidence="1 5" id="KW-0479">Metal-binding</keyword>
<dbReference type="AlphaFoldDB" id="A0A2S5GAA7"/>
<evidence type="ECO:0000256" key="2">
    <source>
        <dbReference type="ARBA" id="ARBA00022801"/>
    </source>
</evidence>
<keyword evidence="3" id="KW-0369">Histidine metabolism</keyword>
<evidence type="ECO:0000256" key="3">
    <source>
        <dbReference type="ARBA" id="ARBA00022808"/>
    </source>
</evidence>
<feature type="binding site" evidence="5">
    <location>
        <position position="256"/>
    </location>
    <ligand>
        <name>Mn(2+)</name>
        <dbReference type="ChEBI" id="CHEBI:29035"/>
        <label>1</label>
    </ligand>
</feature>
<comment type="cofactor">
    <cofactor evidence="5">
        <name>Mn(2+)</name>
        <dbReference type="ChEBI" id="CHEBI:29035"/>
    </cofactor>
    <text evidence="5">Binds 2 manganese ions per subunit.</text>
</comment>
<evidence type="ECO:0000256" key="1">
    <source>
        <dbReference type="ARBA" id="ARBA00022723"/>
    </source>
</evidence>
<accession>A0A2S5GAA7</accession>
<feature type="binding site" evidence="5">
    <location>
        <position position="162"/>
    </location>
    <ligand>
        <name>Mn(2+)</name>
        <dbReference type="ChEBI" id="CHEBI:29035"/>
        <label>1</label>
    </ligand>
</feature>